<dbReference type="Pfam" id="PF04149">
    <property type="entry name" value="DUF397"/>
    <property type="match status" value="1"/>
</dbReference>
<name>A0A316I0F1_9PSEU</name>
<dbReference type="Gene3D" id="1.10.260.40">
    <property type="entry name" value="lambda repressor-like DNA-binding domains"/>
    <property type="match status" value="1"/>
</dbReference>
<dbReference type="EMBL" id="QGHB01000005">
    <property type="protein sequence ID" value="PWK86167.1"/>
    <property type="molecule type" value="Genomic_DNA"/>
</dbReference>
<sequence length="177" mass="19818">MPTVGRMTAITSTAYSRDLGDELRRLREKHTRLTGFAFAEQLGWDPNKVSNIQNGKARASEIDLVQYLMTCGRDSNYFEAFRDRYRYAFEPYVVLGCSHTREAPSRAAGSSSSGWMPSHWMRDNHGACWRATSAASERTPMSHKRSQDALVRDSKAAGSDALVFSIQAWRAFVASVA</sequence>
<dbReference type="Pfam" id="PF13560">
    <property type="entry name" value="HTH_31"/>
    <property type="match status" value="1"/>
</dbReference>
<evidence type="ECO:0000259" key="1">
    <source>
        <dbReference type="PROSITE" id="PS50943"/>
    </source>
</evidence>
<feature type="domain" description="HTH cro/C1-type" evidence="1">
    <location>
        <begin position="23"/>
        <end position="78"/>
    </location>
</feature>
<dbReference type="InterPro" id="IPR010982">
    <property type="entry name" value="Lambda_DNA-bd_dom_sf"/>
</dbReference>
<dbReference type="SUPFAM" id="SSF47413">
    <property type="entry name" value="lambda repressor-like DNA-binding domains"/>
    <property type="match status" value="1"/>
</dbReference>
<proteinExistence type="predicted"/>
<dbReference type="AlphaFoldDB" id="A0A316I0F1"/>
<organism evidence="2 3">
    <name type="scientific">Lentzea atacamensis</name>
    <dbReference type="NCBI Taxonomy" id="531938"/>
    <lineage>
        <taxon>Bacteria</taxon>
        <taxon>Bacillati</taxon>
        <taxon>Actinomycetota</taxon>
        <taxon>Actinomycetes</taxon>
        <taxon>Pseudonocardiales</taxon>
        <taxon>Pseudonocardiaceae</taxon>
        <taxon>Lentzea</taxon>
    </lineage>
</organism>
<dbReference type="InterPro" id="IPR001387">
    <property type="entry name" value="Cro/C1-type_HTH"/>
</dbReference>
<evidence type="ECO:0000313" key="2">
    <source>
        <dbReference type="EMBL" id="PWK86167.1"/>
    </source>
</evidence>
<evidence type="ECO:0000313" key="3">
    <source>
        <dbReference type="Proteomes" id="UP000246005"/>
    </source>
</evidence>
<protein>
    <submittedName>
        <fullName evidence="2">Uncharacterized protein DUF397</fullName>
    </submittedName>
</protein>
<dbReference type="PROSITE" id="PS50943">
    <property type="entry name" value="HTH_CROC1"/>
    <property type="match status" value="1"/>
</dbReference>
<accession>A0A316I0F1</accession>
<reference evidence="2 3" key="1">
    <citation type="submission" date="2018-05" db="EMBL/GenBank/DDBJ databases">
        <title>Genomic Encyclopedia of Type Strains, Phase IV (KMG-IV): sequencing the most valuable type-strain genomes for metagenomic binning, comparative biology and taxonomic classification.</title>
        <authorList>
            <person name="Goeker M."/>
        </authorList>
    </citation>
    <scope>NUCLEOTIDE SEQUENCE [LARGE SCALE GENOMIC DNA]</scope>
    <source>
        <strain evidence="2 3">DSM 45480</strain>
    </source>
</reference>
<dbReference type="InterPro" id="IPR007278">
    <property type="entry name" value="DUF397"/>
</dbReference>
<dbReference type="Proteomes" id="UP000246005">
    <property type="component" value="Unassembled WGS sequence"/>
</dbReference>
<dbReference type="GO" id="GO:0003677">
    <property type="term" value="F:DNA binding"/>
    <property type="evidence" value="ECO:0007669"/>
    <property type="project" value="InterPro"/>
</dbReference>
<gene>
    <name evidence="2" type="ORF">C8D88_105210</name>
</gene>
<dbReference type="CDD" id="cd00093">
    <property type="entry name" value="HTH_XRE"/>
    <property type="match status" value="1"/>
</dbReference>
<comment type="caution">
    <text evidence="2">The sequence shown here is derived from an EMBL/GenBank/DDBJ whole genome shotgun (WGS) entry which is preliminary data.</text>
</comment>